<evidence type="ECO:0000313" key="6">
    <source>
        <dbReference type="Proteomes" id="UP000215902"/>
    </source>
</evidence>
<gene>
    <name evidence="5" type="ORF">BOX15_Mlig028309g1</name>
</gene>
<keyword evidence="1 3" id="KW-0479">Metal-binding</keyword>
<evidence type="ECO:0000259" key="4">
    <source>
        <dbReference type="PROSITE" id="PS50089"/>
    </source>
</evidence>
<name>A0A267F7B5_9PLAT</name>
<dbReference type="SUPFAM" id="SSF57924">
    <property type="entry name" value="Inhibitor of apoptosis (IAP) repeat"/>
    <property type="match status" value="1"/>
</dbReference>
<proteinExistence type="predicted"/>
<feature type="non-terminal residue" evidence="5">
    <location>
        <position position="1"/>
    </location>
</feature>
<reference evidence="5 6" key="1">
    <citation type="submission" date="2017-06" db="EMBL/GenBank/DDBJ databases">
        <title>A platform for efficient transgenesis in Macrostomum lignano, a flatworm model organism for stem cell research.</title>
        <authorList>
            <person name="Berezikov E."/>
        </authorList>
    </citation>
    <scope>NUCLEOTIDE SEQUENCE [LARGE SCALE GENOMIC DNA]</scope>
    <source>
        <strain evidence="5">DV1</strain>
        <tissue evidence="5">Whole organism</tissue>
    </source>
</reference>
<dbReference type="Gene3D" id="3.30.40.10">
    <property type="entry name" value="Zinc/RING finger domain, C3HC4 (zinc finger)"/>
    <property type="match status" value="1"/>
</dbReference>
<protein>
    <recommendedName>
        <fullName evidence="4">RING-type domain-containing protein</fullName>
    </recommendedName>
</protein>
<accession>A0A267F7B5</accession>
<dbReference type="Proteomes" id="UP000215902">
    <property type="component" value="Unassembled WGS sequence"/>
</dbReference>
<dbReference type="InterPro" id="IPR013083">
    <property type="entry name" value="Znf_RING/FYVE/PHD"/>
</dbReference>
<keyword evidence="1 3" id="KW-0863">Zinc-finger</keyword>
<dbReference type="GO" id="GO:0008270">
    <property type="term" value="F:zinc ion binding"/>
    <property type="evidence" value="ECO:0007669"/>
    <property type="project" value="UniProtKB-KW"/>
</dbReference>
<evidence type="ECO:0000256" key="3">
    <source>
        <dbReference type="PROSITE-ProRule" id="PRU00175"/>
    </source>
</evidence>
<keyword evidence="6" id="KW-1185">Reference proteome</keyword>
<comment type="caution">
    <text evidence="5">The sequence shown here is derived from an EMBL/GenBank/DDBJ whole genome shotgun (WGS) entry which is preliminary data.</text>
</comment>
<sequence>LWLKCSITSRHPSHALKSPRLASLANTEPDRRSAAAESVADAGLFRASESGQLVCYCCGQQAIAGAIQQHPATGLQCSYYRLVSLLSQTGSLTQADQSEKSRAVQTLQTLRSSIEQPISGIVESFGYPRRLVYYTVAHSHLLDLPAPHRPGDLIEKVLACQDTLETTSSMGLLSAVDIRSVLQETPLSTTAQNTEFQVNHPAVLAVPSAAAPPTTVGNLSEGLAESSSDRCMVCQTSVRDRVILPCTHFSACHRCLSTASRCPACQGSILATLTAFIC</sequence>
<dbReference type="PROSITE" id="PS50089">
    <property type="entry name" value="ZF_RING_2"/>
    <property type="match status" value="1"/>
</dbReference>
<feature type="domain" description="RING-type" evidence="4">
    <location>
        <begin position="231"/>
        <end position="266"/>
    </location>
</feature>
<evidence type="ECO:0000256" key="1">
    <source>
        <dbReference type="ARBA" id="ARBA00022771"/>
    </source>
</evidence>
<evidence type="ECO:0000313" key="5">
    <source>
        <dbReference type="EMBL" id="PAA69603.1"/>
    </source>
</evidence>
<dbReference type="EMBL" id="NIVC01001308">
    <property type="protein sequence ID" value="PAA69603.1"/>
    <property type="molecule type" value="Genomic_DNA"/>
</dbReference>
<evidence type="ECO:0000256" key="2">
    <source>
        <dbReference type="ARBA" id="ARBA00022833"/>
    </source>
</evidence>
<dbReference type="OrthoDB" id="1711136at2759"/>
<organism evidence="5 6">
    <name type="scientific">Macrostomum lignano</name>
    <dbReference type="NCBI Taxonomy" id="282301"/>
    <lineage>
        <taxon>Eukaryota</taxon>
        <taxon>Metazoa</taxon>
        <taxon>Spiralia</taxon>
        <taxon>Lophotrochozoa</taxon>
        <taxon>Platyhelminthes</taxon>
        <taxon>Rhabditophora</taxon>
        <taxon>Macrostomorpha</taxon>
        <taxon>Macrostomida</taxon>
        <taxon>Macrostomidae</taxon>
        <taxon>Macrostomum</taxon>
    </lineage>
</organism>
<dbReference type="Pfam" id="PF13920">
    <property type="entry name" value="zf-C3HC4_3"/>
    <property type="match status" value="1"/>
</dbReference>
<dbReference type="AlphaFoldDB" id="A0A267F7B5"/>
<keyword evidence="2" id="KW-0862">Zinc</keyword>
<dbReference type="InterPro" id="IPR001841">
    <property type="entry name" value="Znf_RING"/>
</dbReference>